<proteinExistence type="predicted"/>
<keyword evidence="10" id="KW-1185">Reference proteome</keyword>
<keyword evidence="1" id="KW-0479">Metal-binding</keyword>
<dbReference type="PANTHER" id="PTHR36206">
    <property type="entry name" value="ASPERCRYPTIN BIOSYNTHESIS CLUSTER-SPECIFIC TRANSCRIPTION REGULATOR ATNN-RELATED"/>
    <property type="match status" value="1"/>
</dbReference>
<dbReference type="GO" id="GO:0046872">
    <property type="term" value="F:metal ion binding"/>
    <property type="evidence" value="ECO:0007669"/>
    <property type="project" value="UniProtKB-KW"/>
</dbReference>
<feature type="coiled-coil region" evidence="7">
    <location>
        <begin position="88"/>
        <end position="123"/>
    </location>
</feature>
<keyword evidence="3" id="KW-0805">Transcription regulation</keyword>
<evidence type="ECO:0008006" key="11">
    <source>
        <dbReference type="Google" id="ProtNLM"/>
    </source>
</evidence>
<dbReference type="Gene3D" id="1.20.5.170">
    <property type="match status" value="1"/>
</dbReference>
<evidence type="ECO:0000256" key="8">
    <source>
        <dbReference type="SAM" id="MobiDB-lite"/>
    </source>
</evidence>
<organism evidence="9 10">
    <name type="scientific">Cudoniella acicularis</name>
    <dbReference type="NCBI Taxonomy" id="354080"/>
    <lineage>
        <taxon>Eukaryota</taxon>
        <taxon>Fungi</taxon>
        <taxon>Dikarya</taxon>
        <taxon>Ascomycota</taxon>
        <taxon>Pezizomycotina</taxon>
        <taxon>Leotiomycetes</taxon>
        <taxon>Helotiales</taxon>
        <taxon>Tricladiaceae</taxon>
        <taxon>Cudoniella</taxon>
    </lineage>
</organism>
<dbReference type="PANTHER" id="PTHR36206:SF4">
    <property type="entry name" value="HYPOTHETICAL CONSERVED PROTEIN (EUROFUNG)-RELATED"/>
    <property type="match status" value="1"/>
</dbReference>
<keyword evidence="5" id="KW-0804">Transcription</keyword>
<accession>A0A8H4QPA7</accession>
<reference evidence="9 10" key="1">
    <citation type="submission" date="2020-03" db="EMBL/GenBank/DDBJ databases">
        <title>Draft Genome Sequence of Cudoniella acicularis.</title>
        <authorList>
            <person name="Buettner E."/>
            <person name="Kellner H."/>
        </authorList>
    </citation>
    <scope>NUCLEOTIDE SEQUENCE [LARGE SCALE GENOMIC DNA]</scope>
    <source>
        <strain evidence="9 10">DSM 108380</strain>
    </source>
</reference>
<evidence type="ECO:0000256" key="1">
    <source>
        <dbReference type="ARBA" id="ARBA00022723"/>
    </source>
</evidence>
<dbReference type="OrthoDB" id="3172332at2759"/>
<comment type="caution">
    <text evidence="9">The sequence shown here is derived from an EMBL/GenBank/DDBJ whole genome shotgun (WGS) entry which is preliminary data.</text>
</comment>
<evidence type="ECO:0000313" key="10">
    <source>
        <dbReference type="Proteomes" id="UP000566819"/>
    </source>
</evidence>
<dbReference type="InterPro" id="IPR046347">
    <property type="entry name" value="bZIP_sf"/>
</dbReference>
<dbReference type="SUPFAM" id="SSF57959">
    <property type="entry name" value="Leucine zipper domain"/>
    <property type="match status" value="1"/>
</dbReference>
<evidence type="ECO:0000256" key="6">
    <source>
        <dbReference type="ARBA" id="ARBA00023242"/>
    </source>
</evidence>
<evidence type="ECO:0000256" key="7">
    <source>
        <dbReference type="SAM" id="Coils"/>
    </source>
</evidence>
<keyword evidence="2" id="KW-0862">Zinc</keyword>
<evidence type="ECO:0000256" key="5">
    <source>
        <dbReference type="ARBA" id="ARBA00023163"/>
    </source>
</evidence>
<dbReference type="GO" id="GO:0003700">
    <property type="term" value="F:DNA-binding transcription factor activity"/>
    <property type="evidence" value="ECO:0007669"/>
    <property type="project" value="InterPro"/>
</dbReference>
<evidence type="ECO:0000313" key="9">
    <source>
        <dbReference type="EMBL" id="KAF4614406.1"/>
    </source>
</evidence>
<gene>
    <name evidence="9" type="ORF">G7Y89_g15330</name>
</gene>
<dbReference type="GO" id="GO:0003677">
    <property type="term" value="F:DNA binding"/>
    <property type="evidence" value="ECO:0007669"/>
    <property type="project" value="UniProtKB-KW"/>
</dbReference>
<keyword evidence="4" id="KW-0238">DNA-binding</keyword>
<dbReference type="InterPro" id="IPR052360">
    <property type="entry name" value="Transcr_Regulatory_Proteins"/>
</dbReference>
<evidence type="ECO:0000256" key="2">
    <source>
        <dbReference type="ARBA" id="ARBA00022833"/>
    </source>
</evidence>
<evidence type="ECO:0000256" key="3">
    <source>
        <dbReference type="ARBA" id="ARBA00023015"/>
    </source>
</evidence>
<feature type="region of interest" description="Disordered" evidence="8">
    <location>
        <begin position="208"/>
        <end position="232"/>
    </location>
</feature>
<name>A0A8H4QPA7_9HELO</name>
<feature type="region of interest" description="Disordered" evidence="8">
    <location>
        <begin position="42"/>
        <end position="86"/>
    </location>
</feature>
<keyword evidence="7" id="KW-0175">Coiled coil</keyword>
<sequence>MQRAYGLSIDKLHDHTYQMDTKILSVEVRNDTLVERVVTPTATTGGSTIEPAKEMMSRQSRGEKTRLASHGENNNSRRHRGRPRTSTIDRTQIEIRQAQRNYRLRKENTIQSLQNKVSNMKEAISQTSTVCLNFQEQVLASGALDQAPELSHCLWSMVETITSLTHPMVPDQDVDGNDAVLLPLKTQNSKADQEKIESLAVEERHPNFGRKCKGKAPGVDRPSSIPPCQPAKNISEHKARNVNVPEIEIQGRGTSQRGAEYHLMEPCLLRHRLTNPAALYSPSTRLPFQNEVEERFFRSYMIKTTVSLSWIQCQGFASTLWDCLIMQAAHDEAFVRDAIIAIGALTESKKALRRGSSVEAPGMRRFALHRYGRAIREMRSSVAIRETRDYPRKALIGCLLVCCFEGLDGNSFTALSHARSGNELLRDWLKNHKWKAHNAGICSPASEIIEDELVQAFARLDDQVATHFSSRSLEEHEILMNEGNETVERMPSIFLDVHEARLYLELIERRATHFMCTVAGSSVRNMNDQVARSSEDPENQGEIPKKLQVERNKFAQEVIRWGLAFQRLYASIPSPSSSLLVAANMLLACCSVMDIVITSSLDTNDNTSFDKHLPEFNAIVSLCESILNATKDSRCHGDYMFDVGVVMPLHAVSKWCRDRTVRRRAISLLRSYTSSDGEPMREGVWDSSMVAEWNQRYMELEEGVETEFVPEHARIRVTEITVNPEKKYGWCEYVRGSPGSERPKMSSYISWQRNRSVALLEEKKADKSSSSSGGVLILPTSKFNPHIPDSHPGLAVRLQNSDNIGQF</sequence>
<dbReference type="CDD" id="cd14688">
    <property type="entry name" value="bZIP_YAP"/>
    <property type="match status" value="1"/>
</dbReference>
<protein>
    <recommendedName>
        <fullName evidence="11">BZIP domain-containing protein</fullName>
    </recommendedName>
</protein>
<dbReference type="Proteomes" id="UP000566819">
    <property type="component" value="Unassembled WGS sequence"/>
</dbReference>
<feature type="compositionally biased region" description="Basic and acidic residues" evidence="8">
    <location>
        <begin position="51"/>
        <end position="66"/>
    </location>
</feature>
<dbReference type="EMBL" id="JAAMPI010002335">
    <property type="protein sequence ID" value="KAF4614406.1"/>
    <property type="molecule type" value="Genomic_DNA"/>
</dbReference>
<keyword evidence="6" id="KW-0539">Nucleus</keyword>
<evidence type="ECO:0000256" key="4">
    <source>
        <dbReference type="ARBA" id="ARBA00023125"/>
    </source>
</evidence>
<dbReference type="AlphaFoldDB" id="A0A8H4QPA7"/>